<gene>
    <name evidence="2" type="ORF">CUN48_02700</name>
</gene>
<evidence type="ECO:0000259" key="1">
    <source>
        <dbReference type="PROSITE" id="PS50006"/>
    </source>
</evidence>
<accession>A0A2M8QFT9</accession>
<dbReference type="Proteomes" id="UP000230790">
    <property type="component" value="Unassembled WGS sequence"/>
</dbReference>
<organism evidence="2 3">
    <name type="scientific">Candidatus Thermofonsia Clade 3 bacterium</name>
    <dbReference type="NCBI Taxonomy" id="2364212"/>
    <lineage>
        <taxon>Bacteria</taxon>
        <taxon>Bacillati</taxon>
        <taxon>Chloroflexota</taxon>
        <taxon>Candidatus Thermofontia</taxon>
        <taxon>Candidatus Thermofonsia Clade 3</taxon>
    </lineage>
</organism>
<dbReference type="InterPro" id="IPR038587">
    <property type="entry name" value="Ribosomal_eL40_sf"/>
</dbReference>
<dbReference type="EMBL" id="PGTN01000010">
    <property type="protein sequence ID" value="PJF48612.1"/>
    <property type="molecule type" value="Genomic_DNA"/>
</dbReference>
<dbReference type="Gene3D" id="4.10.1060.50">
    <property type="match status" value="1"/>
</dbReference>
<evidence type="ECO:0000313" key="2">
    <source>
        <dbReference type="EMBL" id="PJF48612.1"/>
    </source>
</evidence>
<dbReference type="Pfam" id="PF00498">
    <property type="entry name" value="FHA"/>
    <property type="match status" value="1"/>
</dbReference>
<proteinExistence type="predicted"/>
<dbReference type="SMART" id="SM00240">
    <property type="entry name" value="FHA"/>
    <property type="match status" value="1"/>
</dbReference>
<dbReference type="AlphaFoldDB" id="A0A2M8QFT9"/>
<protein>
    <recommendedName>
        <fullName evidence="1">FHA domain-containing protein</fullName>
    </recommendedName>
</protein>
<comment type="caution">
    <text evidence="2">The sequence shown here is derived from an EMBL/GenBank/DDBJ whole genome shotgun (WGS) entry which is preliminary data.</text>
</comment>
<dbReference type="PROSITE" id="PS50006">
    <property type="entry name" value="FHA_DOMAIN"/>
    <property type="match status" value="1"/>
</dbReference>
<dbReference type="Gene3D" id="2.60.200.20">
    <property type="match status" value="1"/>
</dbReference>
<evidence type="ECO:0000313" key="3">
    <source>
        <dbReference type="Proteomes" id="UP000230790"/>
    </source>
</evidence>
<name>A0A2M8QFT9_9CHLR</name>
<dbReference type="SUPFAM" id="SSF49879">
    <property type="entry name" value="SMAD/FHA domain"/>
    <property type="match status" value="1"/>
</dbReference>
<sequence>MICPNCGAEQPEGANFCNRCGTRLSQPVLTSISLTCARCGHVNPAGSKFCGECGAPLEAAPMSPQPTAPAHLVGKPPAEPIVSTALRLISSNGTIIHFPPNPANAWLIGREDPVNAIHPDIDLTPYDPDRTVSRRHARIMLTAGNQPIIVSITATNWTKINGTRIETGQPVLLCPGDRIEFGRCVVTFDMQS</sequence>
<dbReference type="InterPro" id="IPR008984">
    <property type="entry name" value="SMAD_FHA_dom_sf"/>
</dbReference>
<dbReference type="CDD" id="cd00060">
    <property type="entry name" value="FHA"/>
    <property type="match status" value="1"/>
</dbReference>
<feature type="domain" description="FHA" evidence="1">
    <location>
        <begin position="106"/>
        <end position="165"/>
    </location>
</feature>
<reference evidence="2 3" key="1">
    <citation type="submission" date="2017-11" db="EMBL/GenBank/DDBJ databases">
        <title>Evolution of Phototrophy in the Chloroflexi Phylum Driven by Horizontal Gene Transfer.</title>
        <authorList>
            <person name="Ward L.M."/>
            <person name="Hemp J."/>
            <person name="Shih P.M."/>
            <person name="Mcglynn S.E."/>
            <person name="Fischer W."/>
        </authorList>
    </citation>
    <scope>NUCLEOTIDE SEQUENCE [LARGE SCALE GENOMIC DNA]</scope>
    <source>
        <strain evidence="2">JP3_7</strain>
    </source>
</reference>
<dbReference type="InterPro" id="IPR000253">
    <property type="entry name" value="FHA_dom"/>
</dbReference>
<dbReference type="InterPro" id="IPR025874">
    <property type="entry name" value="DZR"/>
</dbReference>
<dbReference type="Pfam" id="PF12773">
    <property type="entry name" value="DZR"/>
    <property type="match status" value="1"/>
</dbReference>